<evidence type="ECO:0000256" key="1">
    <source>
        <dbReference type="SAM" id="Phobius"/>
    </source>
</evidence>
<evidence type="ECO:0000313" key="3">
    <source>
        <dbReference type="Proteomes" id="UP000694426"/>
    </source>
</evidence>
<reference evidence="2" key="2">
    <citation type="submission" date="2025-09" db="UniProtKB">
        <authorList>
            <consortium name="Ensembl"/>
        </authorList>
    </citation>
    <scope>IDENTIFICATION</scope>
</reference>
<evidence type="ECO:0000313" key="2">
    <source>
        <dbReference type="Ensembl" id="ENSABRP00000009537.1"/>
    </source>
</evidence>
<dbReference type="GeneTree" id="ENSGT00960000189341"/>
<name>A0A8B9BUH7_9AVES</name>
<keyword evidence="1" id="KW-0812">Transmembrane</keyword>
<proteinExistence type="predicted"/>
<keyword evidence="1" id="KW-1133">Transmembrane helix</keyword>
<protein>
    <submittedName>
        <fullName evidence="2">Uncharacterized protein</fullName>
    </submittedName>
</protein>
<keyword evidence="3" id="KW-1185">Reference proteome</keyword>
<organism evidence="2 3">
    <name type="scientific">Anser brachyrhynchus</name>
    <name type="common">Pink-footed goose</name>
    <dbReference type="NCBI Taxonomy" id="132585"/>
    <lineage>
        <taxon>Eukaryota</taxon>
        <taxon>Metazoa</taxon>
        <taxon>Chordata</taxon>
        <taxon>Craniata</taxon>
        <taxon>Vertebrata</taxon>
        <taxon>Euteleostomi</taxon>
        <taxon>Archelosauria</taxon>
        <taxon>Archosauria</taxon>
        <taxon>Dinosauria</taxon>
        <taxon>Saurischia</taxon>
        <taxon>Theropoda</taxon>
        <taxon>Coelurosauria</taxon>
        <taxon>Aves</taxon>
        <taxon>Neognathae</taxon>
        <taxon>Galloanserae</taxon>
        <taxon>Anseriformes</taxon>
        <taxon>Anatidae</taxon>
        <taxon>Anserinae</taxon>
        <taxon>Anser</taxon>
    </lineage>
</organism>
<dbReference type="Proteomes" id="UP000694426">
    <property type="component" value="Unplaced"/>
</dbReference>
<accession>A0A8B9BUH7</accession>
<feature type="transmembrane region" description="Helical" evidence="1">
    <location>
        <begin position="49"/>
        <end position="69"/>
    </location>
</feature>
<dbReference type="Ensembl" id="ENSABRT00000013617.1">
    <property type="protein sequence ID" value="ENSABRP00000009537.1"/>
    <property type="gene ID" value="ENSABRG00000008545.1"/>
</dbReference>
<reference evidence="2" key="1">
    <citation type="submission" date="2025-08" db="UniProtKB">
        <authorList>
            <consortium name="Ensembl"/>
        </authorList>
    </citation>
    <scope>IDENTIFICATION</scope>
</reference>
<sequence>NKVDVKSPHRNRADDQRLSAENLFSKAAAEEMSLTYIISVFVRELPGCILFGWIFMSVALFLLMLIAYFRMQLSEGESQFRSSLFQQIISVYL</sequence>
<dbReference type="AlphaFoldDB" id="A0A8B9BUH7"/>
<keyword evidence="1" id="KW-0472">Membrane</keyword>